<dbReference type="SUPFAM" id="SSF53474">
    <property type="entry name" value="alpha/beta-Hydrolases"/>
    <property type="match status" value="1"/>
</dbReference>
<dbReference type="Pfam" id="PF02566">
    <property type="entry name" value="OsmC"/>
    <property type="match status" value="1"/>
</dbReference>
<dbReference type="InterPro" id="IPR003718">
    <property type="entry name" value="OsmC/Ohr_fam"/>
</dbReference>
<dbReference type="InterPro" id="IPR015946">
    <property type="entry name" value="KH_dom-like_a/b"/>
</dbReference>
<dbReference type="Pfam" id="PF12146">
    <property type="entry name" value="Hydrolase_4"/>
    <property type="match status" value="1"/>
</dbReference>
<dbReference type="InterPro" id="IPR022742">
    <property type="entry name" value="Hydrolase_4"/>
</dbReference>
<evidence type="ECO:0000313" key="3">
    <source>
        <dbReference type="Proteomes" id="UP000321578"/>
    </source>
</evidence>
<evidence type="ECO:0000313" key="2">
    <source>
        <dbReference type="EMBL" id="TXD90465.1"/>
    </source>
</evidence>
<dbReference type="PANTHER" id="PTHR39624">
    <property type="entry name" value="PROTEIN INVOLVED IN RIMO-MEDIATED BETA-METHYLTHIOLATION OF RIBOSOMAL PROTEIN S12 YCAO"/>
    <property type="match status" value="1"/>
</dbReference>
<proteinExistence type="predicted"/>
<protein>
    <submittedName>
        <fullName evidence="2">Alpha/beta fold hydrolase</fullName>
    </submittedName>
</protein>
<dbReference type="SUPFAM" id="SSF82784">
    <property type="entry name" value="OsmC-like"/>
    <property type="match status" value="1"/>
</dbReference>
<dbReference type="PANTHER" id="PTHR39624:SF2">
    <property type="entry name" value="OSMC-LIKE PROTEIN"/>
    <property type="match status" value="1"/>
</dbReference>
<keyword evidence="2" id="KW-0378">Hydrolase</keyword>
<dbReference type="GO" id="GO:0016787">
    <property type="term" value="F:hydrolase activity"/>
    <property type="evidence" value="ECO:0007669"/>
    <property type="project" value="UniProtKB-KW"/>
</dbReference>
<dbReference type="Proteomes" id="UP000321578">
    <property type="component" value="Unassembled WGS sequence"/>
</dbReference>
<dbReference type="OrthoDB" id="9791538at2"/>
<reference evidence="2 3" key="1">
    <citation type="submission" date="2019-08" db="EMBL/GenBank/DDBJ databases">
        <title>Genomes of Subsaximicrobium wynnwilliamsii strains.</title>
        <authorList>
            <person name="Bowman J.P."/>
        </authorList>
    </citation>
    <scope>NUCLEOTIDE SEQUENCE [LARGE SCALE GENOMIC DNA]</scope>
    <source>
        <strain evidence="2 3">2-80-2</strain>
    </source>
</reference>
<dbReference type="EMBL" id="VORO01000003">
    <property type="protein sequence ID" value="TXD90465.1"/>
    <property type="molecule type" value="Genomic_DNA"/>
</dbReference>
<name>A0A5C6ZLD2_9FLAO</name>
<keyword evidence="3" id="KW-1185">Reference proteome</keyword>
<dbReference type="AlphaFoldDB" id="A0A5C6ZLD2"/>
<organism evidence="2 3">
    <name type="scientific">Subsaximicrobium wynnwilliamsii</name>
    <dbReference type="NCBI Taxonomy" id="291179"/>
    <lineage>
        <taxon>Bacteria</taxon>
        <taxon>Pseudomonadati</taxon>
        <taxon>Bacteroidota</taxon>
        <taxon>Flavobacteriia</taxon>
        <taxon>Flavobacteriales</taxon>
        <taxon>Flavobacteriaceae</taxon>
        <taxon>Subsaximicrobium</taxon>
    </lineage>
</organism>
<dbReference type="Gene3D" id="3.30.300.20">
    <property type="match status" value="1"/>
</dbReference>
<evidence type="ECO:0000259" key="1">
    <source>
        <dbReference type="Pfam" id="PF12146"/>
    </source>
</evidence>
<dbReference type="InterPro" id="IPR036102">
    <property type="entry name" value="OsmC/Ohrsf"/>
</dbReference>
<gene>
    <name evidence="2" type="ORF">ESY86_03615</name>
</gene>
<feature type="domain" description="Serine aminopeptidase S33" evidence="1">
    <location>
        <begin position="41"/>
        <end position="138"/>
    </location>
</feature>
<accession>A0A5C6ZLD2</accession>
<sequence length="405" mass="44492">MDQNSLTIKNKNGHQLNATLELPANGKPAAYAIFAHCFSCNSDYKAVRNISRALNNQGLGVIRFDFTGLGQSEGEFANSHFSANVSDLLAVNDFVTANYKAASLLVGHSLGGAAVIVAASKLDNIKAVATIGAPSHIDHVIHHFSHAIEEVEEKGDVEVSIGGRPFKINQEFVEDFSKTDLLAITKSLRKPILILHSPTDKIVGVDNAQELYQHAMHPKSFISLDAANHLLTNNADSLYVGNMIGNWVKHYLDSEKNQMLDIEGEQLVAHLNLLEDNFTTTIQTETHSFLADEPESVKGDDLGPSPYDLLSSALASCTAMTLKLYAQRKKWDLQEVFVYITYSKKHANDLMGQGTTGSKIDHLQKKLKFIGDLDASQKERLKEIASKCPVHKTLITETLIETEVI</sequence>
<comment type="caution">
    <text evidence="2">The sequence shown here is derived from an EMBL/GenBank/DDBJ whole genome shotgun (WGS) entry which is preliminary data.</text>
</comment>
<dbReference type="RefSeq" id="WP_147085211.1">
    <property type="nucleotide sequence ID" value="NZ_VORM01000002.1"/>
</dbReference>
<dbReference type="Gene3D" id="3.40.50.1820">
    <property type="entry name" value="alpha/beta hydrolase"/>
    <property type="match status" value="1"/>
</dbReference>
<dbReference type="InterPro" id="IPR029058">
    <property type="entry name" value="AB_hydrolase_fold"/>
</dbReference>